<name>A0ABU0ARH0_9BACI</name>
<keyword evidence="2" id="KW-1185">Reference proteome</keyword>
<dbReference type="Pfam" id="PF10835">
    <property type="entry name" value="DUF2573"/>
    <property type="match status" value="1"/>
</dbReference>
<dbReference type="Proteomes" id="UP001238088">
    <property type="component" value="Unassembled WGS sequence"/>
</dbReference>
<dbReference type="EMBL" id="JAUSUB010000032">
    <property type="protein sequence ID" value="MDQ0273018.1"/>
    <property type="molecule type" value="Genomic_DNA"/>
</dbReference>
<dbReference type="InterPro" id="IPR020393">
    <property type="entry name" value="Uncharacterised_YusU"/>
</dbReference>
<protein>
    <recommendedName>
        <fullName evidence="3">DUF2573 family protein</fullName>
    </recommendedName>
</protein>
<evidence type="ECO:0008006" key="3">
    <source>
        <dbReference type="Google" id="ProtNLM"/>
    </source>
</evidence>
<dbReference type="RefSeq" id="WP_307478565.1">
    <property type="nucleotide sequence ID" value="NZ_JAUSUB010000032.1"/>
</dbReference>
<reference evidence="1 2" key="1">
    <citation type="submission" date="2023-07" db="EMBL/GenBank/DDBJ databases">
        <title>Genomic Encyclopedia of Type Strains, Phase IV (KMG-IV): sequencing the most valuable type-strain genomes for metagenomic binning, comparative biology and taxonomic classification.</title>
        <authorList>
            <person name="Goeker M."/>
        </authorList>
    </citation>
    <scope>NUCLEOTIDE SEQUENCE [LARGE SCALE GENOMIC DNA]</scope>
    <source>
        <strain evidence="1 2">DSM 23494</strain>
    </source>
</reference>
<sequence length="81" mass="9654">MDNKLTKQVDGLLEKYTEILLGESNQELKDKVQLWVTYSFIAKQMPQLVKHWNEMYPDGKEDIKEIIMEIKQLNEENRANK</sequence>
<evidence type="ECO:0000313" key="2">
    <source>
        <dbReference type="Proteomes" id="UP001238088"/>
    </source>
</evidence>
<comment type="caution">
    <text evidence="1">The sequence shown here is derived from an EMBL/GenBank/DDBJ whole genome shotgun (WGS) entry which is preliminary data.</text>
</comment>
<gene>
    <name evidence="1" type="ORF">J2S17_004912</name>
</gene>
<evidence type="ECO:0000313" key="1">
    <source>
        <dbReference type="EMBL" id="MDQ0273018.1"/>
    </source>
</evidence>
<proteinExistence type="predicted"/>
<organism evidence="1 2">
    <name type="scientific">Cytobacillus purgationiresistens</name>
    <dbReference type="NCBI Taxonomy" id="863449"/>
    <lineage>
        <taxon>Bacteria</taxon>
        <taxon>Bacillati</taxon>
        <taxon>Bacillota</taxon>
        <taxon>Bacilli</taxon>
        <taxon>Bacillales</taxon>
        <taxon>Bacillaceae</taxon>
        <taxon>Cytobacillus</taxon>
    </lineage>
</organism>
<accession>A0ABU0ARH0</accession>